<dbReference type="InterPro" id="IPR002401">
    <property type="entry name" value="Cyt_P450_E_grp-I"/>
</dbReference>
<dbReference type="SUPFAM" id="SSF48264">
    <property type="entry name" value="Cytochrome P450"/>
    <property type="match status" value="1"/>
</dbReference>
<dbReference type="GO" id="GO:0004497">
    <property type="term" value="F:monooxygenase activity"/>
    <property type="evidence" value="ECO:0007669"/>
    <property type="project" value="UniProtKB-KW"/>
</dbReference>
<dbReference type="FunFam" id="1.10.630.10:FF:000026">
    <property type="entry name" value="Cytochrome P450 82C4"/>
    <property type="match status" value="1"/>
</dbReference>
<dbReference type="Pfam" id="PF00067">
    <property type="entry name" value="p450"/>
    <property type="match status" value="1"/>
</dbReference>
<sequence length="527" mass="59513">MEFVLQDFLASSIIALEIACFYVIFHYFRTQSNHFEKHKLPPAAGGGRPVLGHLHLFRGSVPAHVAVGELADNYGPAFTIRIGLKRVLVVSDWKWAHEIFTSHDVSVSDRPRFRAAEHLGYGYKMFGFSPYGPYWRDIRKLTTTQLLSHRRLEQLSHVRVSEVETAVKELYDLWREKSAAAGGGDGVPVLVEMKRWFGDVSMNVFLRMIAGKRCFGGTAESGGDDDGRRCQRVLREFLHHLGVAVPADALPILRWLDLGGYEKAMKGVAKEMDSLVDQWLREHRRRLKEEATGDAGGGGEKDFIDVMIRTGYDSDETAIKSTCMSLLSGGADTTMVMLTWALSLIINNNHVLKMAQEELDKVVGKERRVNESDINSLVYLQAIVKETLRLYPAAPLGGPRVFREDCIIHGFHVPKGTWLYLNIWKLQRDPHLWSDPNDFKPERFIFNDNSHKWNNGFELIPFGAGRRVCPGIAFGLQMLHLVLANVLHFFELSTYAPIDMSESFGLTNLKATPLEILISPRLSSSLY</sequence>
<dbReference type="InterPro" id="IPR017972">
    <property type="entry name" value="Cyt_P450_CS"/>
</dbReference>
<dbReference type="AlphaFoldDB" id="A0AAV0GHR2"/>
<dbReference type="PRINTS" id="PR00463">
    <property type="entry name" value="EP450I"/>
</dbReference>
<dbReference type="Gene3D" id="1.10.630.10">
    <property type="entry name" value="Cytochrome P450"/>
    <property type="match status" value="1"/>
</dbReference>
<dbReference type="PANTHER" id="PTHR47947">
    <property type="entry name" value="CYTOCHROME P450 82C3-RELATED"/>
    <property type="match status" value="1"/>
</dbReference>
<organism evidence="9 10">
    <name type="scientific">Cuscuta epithymum</name>
    <dbReference type="NCBI Taxonomy" id="186058"/>
    <lineage>
        <taxon>Eukaryota</taxon>
        <taxon>Viridiplantae</taxon>
        <taxon>Streptophyta</taxon>
        <taxon>Embryophyta</taxon>
        <taxon>Tracheophyta</taxon>
        <taxon>Spermatophyta</taxon>
        <taxon>Magnoliopsida</taxon>
        <taxon>eudicotyledons</taxon>
        <taxon>Gunneridae</taxon>
        <taxon>Pentapetalae</taxon>
        <taxon>asterids</taxon>
        <taxon>lamiids</taxon>
        <taxon>Solanales</taxon>
        <taxon>Convolvulaceae</taxon>
        <taxon>Cuscuteae</taxon>
        <taxon>Cuscuta</taxon>
        <taxon>Cuscuta subgen. Cuscuta</taxon>
    </lineage>
</organism>
<evidence type="ECO:0008006" key="11">
    <source>
        <dbReference type="Google" id="ProtNLM"/>
    </source>
</evidence>
<gene>
    <name evidence="9" type="ORF">CEPIT_LOCUS43569</name>
</gene>
<comment type="similarity">
    <text evidence="8">Belongs to the cytochrome P450 family.</text>
</comment>
<evidence type="ECO:0000256" key="2">
    <source>
        <dbReference type="ARBA" id="ARBA00022617"/>
    </source>
</evidence>
<reference evidence="9" key="1">
    <citation type="submission" date="2022-07" db="EMBL/GenBank/DDBJ databases">
        <authorList>
            <person name="Macas J."/>
            <person name="Novak P."/>
            <person name="Neumann P."/>
        </authorList>
    </citation>
    <scope>NUCLEOTIDE SEQUENCE</scope>
</reference>
<evidence type="ECO:0000313" key="10">
    <source>
        <dbReference type="Proteomes" id="UP001152523"/>
    </source>
</evidence>
<proteinExistence type="inferred from homology"/>
<feature type="binding site" description="axial binding residue" evidence="7">
    <location>
        <position position="469"/>
    </location>
    <ligand>
        <name>heme</name>
        <dbReference type="ChEBI" id="CHEBI:30413"/>
    </ligand>
    <ligandPart>
        <name>Fe</name>
        <dbReference type="ChEBI" id="CHEBI:18248"/>
    </ligandPart>
</feature>
<name>A0AAV0GHR2_9ASTE</name>
<dbReference type="InterPro" id="IPR050651">
    <property type="entry name" value="Plant_Cytochrome_P450_Monoox"/>
</dbReference>
<keyword evidence="2 7" id="KW-0349">Heme</keyword>
<dbReference type="GO" id="GO:0016705">
    <property type="term" value="F:oxidoreductase activity, acting on paired donors, with incorporation or reduction of molecular oxygen"/>
    <property type="evidence" value="ECO:0007669"/>
    <property type="project" value="InterPro"/>
</dbReference>
<dbReference type="InterPro" id="IPR001128">
    <property type="entry name" value="Cyt_P450"/>
</dbReference>
<keyword evidence="3 7" id="KW-0479">Metal-binding</keyword>
<evidence type="ECO:0000256" key="4">
    <source>
        <dbReference type="ARBA" id="ARBA00023002"/>
    </source>
</evidence>
<dbReference type="EMBL" id="CAMAPF010001123">
    <property type="protein sequence ID" value="CAH9147214.1"/>
    <property type="molecule type" value="Genomic_DNA"/>
</dbReference>
<dbReference type="GO" id="GO:0005506">
    <property type="term" value="F:iron ion binding"/>
    <property type="evidence" value="ECO:0007669"/>
    <property type="project" value="InterPro"/>
</dbReference>
<dbReference type="PROSITE" id="PS00086">
    <property type="entry name" value="CYTOCHROME_P450"/>
    <property type="match status" value="1"/>
</dbReference>
<comment type="cofactor">
    <cofactor evidence="1 7">
        <name>heme</name>
        <dbReference type="ChEBI" id="CHEBI:30413"/>
    </cofactor>
</comment>
<accession>A0AAV0GHR2</accession>
<keyword evidence="6 8" id="KW-0503">Monooxygenase</keyword>
<keyword evidence="4 8" id="KW-0560">Oxidoreductase</keyword>
<dbReference type="PANTHER" id="PTHR47947:SF39">
    <property type="entry name" value="CYTOCHROME P450"/>
    <property type="match status" value="1"/>
</dbReference>
<dbReference type="PRINTS" id="PR00385">
    <property type="entry name" value="P450"/>
</dbReference>
<evidence type="ECO:0000313" key="9">
    <source>
        <dbReference type="EMBL" id="CAH9147214.1"/>
    </source>
</evidence>
<comment type="caution">
    <text evidence="9">The sequence shown here is derived from an EMBL/GenBank/DDBJ whole genome shotgun (WGS) entry which is preliminary data.</text>
</comment>
<evidence type="ECO:0000256" key="8">
    <source>
        <dbReference type="RuleBase" id="RU000461"/>
    </source>
</evidence>
<evidence type="ECO:0000256" key="7">
    <source>
        <dbReference type="PIRSR" id="PIRSR602401-1"/>
    </source>
</evidence>
<protein>
    <recommendedName>
        <fullName evidence="11">Cytochrome P450</fullName>
    </recommendedName>
</protein>
<keyword evidence="5 7" id="KW-0408">Iron</keyword>
<dbReference type="GO" id="GO:0020037">
    <property type="term" value="F:heme binding"/>
    <property type="evidence" value="ECO:0007669"/>
    <property type="project" value="InterPro"/>
</dbReference>
<keyword evidence="10" id="KW-1185">Reference proteome</keyword>
<evidence type="ECO:0000256" key="5">
    <source>
        <dbReference type="ARBA" id="ARBA00023004"/>
    </source>
</evidence>
<evidence type="ECO:0000256" key="1">
    <source>
        <dbReference type="ARBA" id="ARBA00001971"/>
    </source>
</evidence>
<evidence type="ECO:0000256" key="3">
    <source>
        <dbReference type="ARBA" id="ARBA00022723"/>
    </source>
</evidence>
<evidence type="ECO:0000256" key="6">
    <source>
        <dbReference type="ARBA" id="ARBA00023033"/>
    </source>
</evidence>
<dbReference type="InterPro" id="IPR036396">
    <property type="entry name" value="Cyt_P450_sf"/>
</dbReference>
<dbReference type="Proteomes" id="UP001152523">
    <property type="component" value="Unassembled WGS sequence"/>
</dbReference>